<feature type="compositionally biased region" description="Basic and acidic residues" evidence="1">
    <location>
        <begin position="25"/>
        <end position="38"/>
    </location>
</feature>
<evidence type="ECO:0000256" key="1">
    <source>
        <dbReference type="SAM" id="MobiDB-lite"/>
    </source>
</evidence>
<dbReference type="SMART" id="SM00271">
    <property type="entry name" value="DnaJ"/>
    <property type="match status" value="1"/>
</dbReference>
<name>A0A060SGD9_PYCCI</name>
<protein>
    <recommendedName>
        <fullName evidence="2">J domain-containing protein</fullName>
    </recommendedName>
</protein>
<evidence type="ECO:0000259" key="2">
    <source>
        <dbReference type="PROSITE" id="PS50076"/>
    </source>
</evidence>
<dbReference type="Pfam" id="PF00226">
    <property type="entry name" value="DnaJ"/>
    <property type="match status" value="1"/>
</dbReference>
<feature type="compositionally biased region" description="Low complexity" evidence="1">
    <location>
        <begin position="1267"/>
        <end position="1281"/>
    </location>
</feature>
<dbReference type="OrthoDB" id="442087at2759"/>
<dbReference type="HOGENOM" id="CLU_005726_6_2_1"/>
<feature type="compositionally biased region" description="Polar residues" evidence="1">
    <location>
        <begin position="13"/>
        <end position="24"/>
    </location>
</feature>
<dbReference type="Proteomes" id="UP000029665">
    <property type="component" value="Unassembled WGS sequence"/>
</dbReference>
<dbReference type="PRINTS" id="PR00625">
    <property type="entry name" value="JDOMAIN"/>
</dbReference>
<evidence type="ECO:0000313" key="3">
    <source>
        <dbReference type="EMBL" id="CDO73261.1"/>
    </source>
</evidence>
<feature type="region of interest" description="Disordered" evidence="1">
    <location>
        <begin position="1"/>
        <end position="79"/>
    </location>
</feature>
<feature type="compositionally biased region" description="Low complexity" evidence="1">
    <location>
        <begin position="1156"/>
        <end position="1172"/>
    </location>
</feature>
<dbReference type="PANTHER" id="PTHR35871:SF1">
    <property type="entry name" value="CXC1-LIKE CYSTEINE CLUSTER ASSOCIATED WITH KDZ TRANSPOSASES DOMAIN-CONTAINING PROTEIN"/>
    <property type="match status" value="1"/>
</dbReference>
<feature type="region of interest" description="Disordered" evidence="1">
    <location>
        <begin position="698"/>
        <end position="736"/>
    </location>
</feature>
<reference evidence="3" key="1">
    <citation type="submission" date="2014-01" db="EMBL/GenBank/DDBJ databases">
        <title>The genome of the white-rot fungus Pycnoporus cinnabarinus: a basidiomycete model with a versatile arsenal for lignocellulosic biomass breakdown.</title>
        <authorList>
            <person name="Levasseur A."/>
            <person name="Lomascolo A."/>
            <person name="Ruiz-Duenas F.J."/>
            <person name="Uzan E."/>
            <person name="Piumi F."/>
            <person name="Kues U."/>
            <person name="Ram A.F.J."/>
            <person name="Murat C."/>
            <person name="Haon M."/>
            <person name="Benoit I."/>
            <person name="Arfi Y."/>
            <person name="Chevret D."/>
            <person name="Drula E."/>
            <person name="Kwon M.J."/>
            <person name="Gouret P."/>
            <person name="Lesage-Meessen L."/>
            <person name="Lombard V."/>
            <person name="Mariette J."/>
            <person name="Noirot C."/>
            <person name="Park J."/>
            <person name="Patyshakuliyeva A."/>
            <person name="Wieneger R.A.B."/>
            <person name="Wosten H.A.B."/>
            <person name="Martin F."/>
            <person name="Coutinho P.M."/>
            <person name="de Vries R."/>
            <person name="Martinez A.T."/>
            <person name="Klopp C."/>
            <person name="Pontarotti P."/>
            <person name="Henrissat B."/>
            <person name="Record E."/>
        </authorList>
    </citation>
    <scope>NUCLEOTIDE SEQUENCE [LARGE SCALE GENOMIC DNA]</scope>
    <source>
        <strain evidence="3">BRFM137</strain>
    </source>
</reference>
<dbReference type="Gene3D" id="1.10.287.110">
    <property type="entry name" value="DnaJ domain"/>
    <property type="match status" value="1"/>
</dbReference>
<dbReference type="InterPro" id="IPR036869">
    <property type="entry name" value="J_dom_sf"/>
</dbReference>
<proteinExistence type="predicted"/>
<dbReference type="InterPro" id="IPR018253">
    <property type="entry name" value="DnaJ_domain_CS"/>
</dbReference>
<feature type="compositionally biased region" description="Pro residues" evidence="1">
    <location>
        <begin position="256"/>
        <end position="266"/>
    </location>
</feature>
<feature type="region of interest" description="Disordered" evidence="1">
    <location>
        <begin position="193"/>
        <end position="340"/>
    </location>
</feature>
<dbReference type="InterPro" id="IPR001623">
    <property type="entry name" value="DnaJ_domain"/>
</dbReference>
<sequence>MPPRGRPKKRKFNTTGLIQNQNHACEQKHSATEAHAEGEAVPGASHPSSLAEAQEDSHDLEAGAGLEAANEPQEESGWELVLSHDSLKLVPAEMDILESEGSDCEEESEDEETRSNVLLEAMLAHAAQIEDAFEDEDWMPAADLRAIKHRAVPRKDRPKTYVKGPDVGSKSARTQRRYKALLANQTQLDRFFPAISPSMPSRPPAPSAECHGGPHDPDLEPTSSLTASSHVPEPATSPTFLPSRTPLSPALSLPRTPSPTPVPLSPNPALSPARTCESSLQVARRVTSPPTAVPDSFESAGTSDLNAPTSSLAAPRPRSSSSLCPSASETQGSSENEWEEEVSSALHLGAKIRGWDVLRAQVKQDLADKARQLPISRVNQLCIIRNFATLCLKGKGRIAASLEIAQQWQEKVGSEAYFARRVRTLARHYQIFEQLPVETRGGKSNAHSHLHNESVQAAARDWLTAQPSGTITPRAFQASLNETILPTLIISLPHPICERTARRWLIQLGWRRTVLRKGVYMDGHERPDVVEYRQDSFLPLMAEYERRMCRYEPAEDGTLQCIKPVLVAGETEVIAIFHDECCFHANDFKKTAWLREGETVRQSKSRGRLIHVSDFITEATGRLVLRDKLSGSILEDARVIIYPGSNGDAWWDNVQLIAQIQRAIVIFEKAHPGCTALFIFDQSSAHASLPPNALRAFDMNKSNGGKQRKQRDTVIPDSNPTEALRGQPQKMTLPNGDAKGLQQVLEERGFDVHKLRAKCSPVCPFESKGCCMARLLSQQDDFKNQKSMLELVIEEAGHACIFLPKFHCELNPIEMYWGWCKYRYREVIKKNFEEAKQLAHRVLDSCPTDVIRRFINKSWRFMSAYHALNRLEQTVRKAYRKRALQTHPDRLPQNVSQADKKKAEEQFRLVNNAYEVLNNEDSRKLYDKHGVWPPPAVQPEYTRRPSRDASTPYNDPFFTSPFGSRPRHGFTFTDPFELFNSLFGDLHSAFESDPFFSGSPFFRSPFDDPFFRSPFDDPFFRSPFCGSPFGGSMFGGSPFGGFLGGPMFPQLEGTQTRRYTSRTEAIGQNGQWVSRSQVTRTVNGRTETITKMIDADGNEHVTYSSPDGSERYTINGIEQPAHANRPIEGPRRSGTAPPPRQPPQAIADTPAQPANYYVPPQQSQSYSIPISSGPHQTRSPPANAYVDRSQSHRSRRTSHRERPSMDDAPRRSHTSRKSSASSLRRSASRGGGNAHPDSPSLARSRSRDNKSTPKANPAERMYGGQDPAATATAANGYAPNGSVPNGYTHDPRRESAQSGHTHHTQHSSKHRSSRHDSRDNRDRDRDRAERVVPEQPIQGGHGHAQRGWRGW</sequence>
<dbReference type="STRING" id="5643.A0A060SGD9"/>
<comment type="caution">
    <text evidence="3">The sequence shown here is derived from an EMBL/GenBank/DDBJ whole genome shotgun (WGS) entry which is preliminary data.</text>
</comment>
<dbReference type="Gene3D" id="3.30.420.10">
    <property type="entry name" value="Ribonuclease H-like superfamily/Ribonuclease H"/>
    <property type="match status" value="1"/>
</dbReference>
<dbReference type="PROSITE" id="PS00636">
    <property type="entry name" value="DNAJ_1"/>
    <property type="match status" value="1"/>
</dbReference>
<accession>A0A060SGD9</accession>
<dbReference type="EMBL" id="CCBP010000120">
    <property type="protein sequence ID" value="CDO73261.1"/>
    <property type="molecule type" value="Genomic_DNA"/>
</dbReference>
<feature type="compositionally biased region" description="Basic and acidic residues" evidence="1">
    <location>
        <begin position="1200"/>
        <end position="1210"/>
    </location>
</feature>
<feature type="compositionally biased region" description="Basic residues" evidence="1">
    <location>
        <begin position="1300"/>
        <end position="1313"/>
    </location>
</feature>
<feature type="compositionally biased region" description="Low complexity" evidence="1">
    <location>
        <begin position="241"/>
        <end position="255"/>
    </location>
</feature>
<dbReference type="GO" id="GO:0003676">
    <property type="term" value="F:nucleic acid binding"/>
    <property type="evidence" value="ECO:0007669"/>
    <property type="project" value="InterPro"/>
</dbReference>
<organism evidence="3 4">
    <name type="scientific">Pycnoporus cinnabarinus</name>
    <name type="common">Cinnabar-red polypore</name>
    <name type="synonym">Trametes cinnabarina</name>
    <dbReference type="NCBI Taxonomy" id="5643"/>
    <lineage>
        <taxon>Eukaryota</taxon>
        <taxon>Fungi</taxon>
        <taxon>Dikarya</taxon>
        <taxon>Basidiomycota</taxon>
        <taxon>Agaricomycotina</taxon>
        <taxon>Agaricomycetes</taxon>
        <taxon>Polyporales</taxon>
        <taxon>Polyporaceae</taxon>
        <taxon>Trametes</taxon>
    </lineage>
</organism>
<dbReference type="PROSITE" id="PS50076">
    <property type="entry name" value="DNAJ_2"/>
    <property type="match status" value="1"/>
</dbReference>
<feature type="compositionally biased region" description="Low complexity" evidence="1">
    <location>
        <begin position="307"/>
        <end position="328"/>
    </location>
</feature>
<evidence type="ECO:0000313" key="4">
    <source>
        <dbReference type="Proteomes" id="UP000029665"/>
    </source>
</evidence>
<gene>
    <name evidence="3" type="ORF">BN946_scf185008.g23</name>
</gene>
<dbReference type="InterPro" id="IPR036397">
    <property type="entry name" value="RNaseH_sf"/>
</dbReference>
<feature type="region of interest" description="Disordered" evidence="1">
    <location>
        <begin position="1118"/>
        <end position="1351"/>
    </location>
</feature>
<feature type="compositionally biased region" description="Basic residues" evidence="1">
    <location>
        <begin position="1"/>
        <end position="12"/>
    </location>
</feature>
<feature type="compositionally biased region" description="Basic and acidic residues" evidence="1">
    <location>
        <begin position="1314"/>
        <end position="1332"/>
    </location>
</feature>
<feature type="domain" description="J" evidence="2">
    <location>
        <begin position="857"/>
        <end position="930"/>
    </location>
</feature>
<feature type="region of interest" description="Disordered" evidence="1">
    <location>
        <begin position="155"/>
        <end position="174"/>
    </location>
</feature>
<dbReference type="CDD" id="cd06257">
    <property type="entry name" value="DnaJ"/>
    <property type="match status" value="1"/>
</dbReference>
<dbReference type="PANTHER" id="PTHR35871">
    <property type="entry name" value="EXPRESSED PROTEIN"/>
    <property type="match status" value="1"/>
</dbReference>
<keyword evidence="4" id="KW-1185">Reference proteome</keyword>
<dbReference type="SUPFAM" id="SSF46565">
    <property type="entry name" value="Chaperone J-domain"/>
    <property type="match status" value="1"/>
</dbReference>